<feature type="transmembrane region" description="Helical" evidence="6">
    <location>
        <begin position="60"/>
        <end position="83"/>
    </location>
</feature>
<protein>
    <submittedName>
        <fullName evidence="8">Related to AmpG protein</fullName>
    </submittedName>
</protein>
<name>Q6AJ24_DESPS</name>
<dbReference type="HOGENOM" id="CLU_029352_1_1_7"/>
<accession>Q6AJ24</accession>
<sequence>MSRNMNKNLPWSEALKQWLTPQVLVMLLLGFSAGIPILLIFSTLSVWLREAGVSRSAVTFFSWAALGYSFKFIWAPLVDLLPLPFLSKKLGKRRSWLLLSQCSIIAAIIWMSSLDPVLGGTNLVLMALAAVFLGFSSATQDIVIDAYRIELAGEEKQALLASVYIAGYRVGMLVAGAGSLFIASYFGTDAGAYHYSAWRFTYLIMAVIMLVGVVTTLCTSEPTRAAHPRHQYSPLAYCRFLFLFALMALSFALSFFYGAHLFSGLSCLFLPILGEQGASFFVEAIHLFSALLVALAVGKMVAKTGLVPTGMLEASYVRPVREFFDRFGMRTALLLLALVGCYRISDIVLGVISNVFYLDMGFSKNAIAGITKTFGLSMTLVGGFLGGVLTLRFGMYRVLMLGAVLASITNIFFALLVGAGENLGLLALVIGADNLCAGIASTAFVAFLSSLTNISFTAVQYAIFSSIMTLLPKFIGGYSGSIVGSIGYEQFFILTALMGVPVIILVFFAGKMIKTDPVL</sequence>
<feature type="transmembrane region" description="Helical" evidence="6">
    <location>
        <begin position="425"/>
        <end position="447"/>
    </location>
</feature>
<dbReference type="Pfam" id="PF07690">
    <property type="entry name" value="MFS_1"/>
    <property type="match status" value="1"/>
</dbReference>
<feature type="transmembrane region" description="Helical" evidence="6">
    <location>
        <begin position="333"/>
        <end position="358"/>
    </location>
</feature>
<dbReference type="STRING" id="177439.DP2927"/>
<reference evidence="9" key="1">
    <citation type="journal article" date="2004" name="Environ. Microbiol.">
        <title>The genome of Desulfotalea psychrophila, a sulfate-reducing bacterium from permanently cold Arctic sediments.</title>
        <authorList>
            <person name="Rabus R."/>
            <person name="Ruepp A."/>
            <person name="Frickey T."/>
            <person name="Rattei T."/>
            <person name="Fartmann B."/>
            <person name="Stark M."/>
            <person name="Bauer M."/>
            <person name="Zibat A."/>
            <person name="Lombardot T."/>
            <person name="Becker I."/>
            <person name="Amann J."/>
            <person name="Gellner K."/>
            <person name="Teeling H."/>
            <person name="Leuschner W.D."/>
            <person name="Gloeckner F.-O."/>
            <person name="Lupas A.N."/>
            <person name="Amann R."/>
            <person name="Klenk H.-P."/>
        </authorList>
    </citation>
    <scope>NUCLEOTIDE SEQUENCE [LARGE SCALE GENOMIC DNA]</scope>
    <source>
        <strain evidence="9">DSM 12343 / LSv54</strain>
    </source>
</reference>
<feature type="transmembrane region" description="Helical" evidence="6">
    <location>
        <begin position="398"/>
        <end position="419"/>
    </location>
</feature>
<dbReference type="GO" id="GO:0016020">
    <property type="term" value="C:membrane"/>
    <property type="evidence" value="ECO:0007669"/>
    <property type="project" value="UniProtKB-SubCell"/>
</dbReference>
<keyword evidence="5 6" id="KW-0472">Membrane</keyword>
<keyword evidence="9" id="KW-1185">Reference proteome</keyword>
<feature type="transmembrane region" description="Helical" evidence="6">
    <location>
        <begin position="198"/>
        <end position="219"/>
    </location>
</feature>
<feature type="transmembrane region" description="Helical" evidence="6">
    <location>
        <begin position="159"/>
        <end position="186"/>
    </location>
</feature>
<evidence type="ECO:0000256" key="4">
    <source>
        <dbReference type="ARBA" id="ARBA00022989"/>
    </source>
</evidence>
<evidence type="ECO:0000256" key="2">
    <source>
        <dbReference type="ARBA" id="ARBA00022448"/>
    </source>
</evidence>
<feature type="transmembrane region" description="Helical" evidence="6">
    <location>
        <begin position="95"/>
        <end position="112"/>
    </location>
</feature>
<evidence type="ECO:0000256" key="3">
    <source>
        <dbReference type="ARBA" id="ARBA00022692"/>
    </source>
</evidence>
<feature type="domain" description="Major facilitator superfamily (MFS) profile" evidence="7">
    <location>
        <begin position="22"/>
        <end position="513"/>
    </location>
</feature>
<organism evidence="8 9">
    <name type="scientific">Desulfotalea psychrophila (strain LSv54 / DSM 12343)</name>
    <dbReference type="NCBI Taxonomy" id="177439"/>
    <lineage>
        <taxon>Bacteria</taxon>
        <taxon>Pseudomonadati</taxon>
        <taxon>Thermodesulfobacteriota</taxon>
        <taxon>Desulfobulbia</taxon>
        <taxon>Desulfobulbales</taxon>
        <taxon>Desulfocapsaceae</taxon>
        <taxon>Desulfotalea</taxon>
    </lineage>
</organism>
<evidence type="ECO:0000313" key="9">
    <source>
        <dbReference type="Proteomes" id="UP000000602"/>
    </source>
</evidence>
<dbReference type="eggNOG" id="COG2271">
    <property type="taxonomic scope" value="Bacteria"/>
</dbReference>
<dbReference type="InterPro" id="IPR004752">
    <property type="entry name" value="AmpG_permease/AT-1"/>
</dbReference>
<evidence type="ECO:0000256" key="5">
    <source>
        <dbReference type="ARBA" id="ARBA00023136"/>
    </source>
</evidence>
<dbReference type="Proteomes" id="UP000000602">
    <property type="component" value="Chromosome"/>
</dbReference>
<feature type="transmembrane region" description="Helical" evidence="6">
    <location>
        <begin position="21"/>
        <end position="48"/>
    </location>
</feature>
<dbReference type="Gene3D" id="1.20.1250.20">
    <property type="entry name" value="MFS general substrate transporter like domains"/>
    <property type="match status" value="2"/>
</dbReference>
<dbReference type="InterPro" id="IPR011701">
    <property type="entry name" value="MFS"/>
</dbReference>
<feature type="transmembrane region" description="Helical" evidence="6">
    <location>
        <begin position="124"/>
        <end position="147"/>
    </location>
</feature>
<dbReference type="PROSITE" id="PS50850">
    <property type="entry name" value="MFS"/>
    <property type="match status" value="1"/>
</dbReference>
<comment type="subcellular location">
    <subcellularLocation>
        <location evidence="1">Membrane</location>
        <topology evidence="1">Multi-pass membrane protein</topology>
    </subcellularLocation>
</comment>
<evidence type="ECO:0000256" key="1">
    <source>
        <dbReference type="ARBA" id="ARBA00004141"/>
    </source>
</evidence>
<dbReference type="GO" id="GO:0022857">
    <property type="term" value="F:transmembrane transporter activity"/>
    <property type="evidence" value="ECO:0007669"/>
    <property type="project" value="InterPro"/>
</dbReference>
<dbReference type="InterPro" id="IPR020846">
    <property type="entry name" value="MFS_dom"/>
</dbReference>
<feature type="transmembrane region" description="Helical" evidence="6">
    <location>
        <begin position="240"/>
        <end position="260"/>
    </location>
</feature>
<evidence type="ECO:0000259" key="7">
    <source>
        <dbReference type="PROSITE" id="PS50850"/>
    </source>
</evidence>
<keyword evidence="4 6" id="KW-1133">Transmembrane helix</keyword>
<proteinExistence type="predicted"/>
<feature type="transmembrane region" description="Helical" evidence="6">
    <location>
        <begin position="370"/>
        <end position="391"/>
    </location>
</feature>
<evidence type="ECO:0000313" key="8">
    <source>
        <dbReference type="EMBL" id="CAG37656.1"/>
    </source>
</evidence>
<dbReference type="AlphaFoldDB" id="Q6AJ24"/>
<dbReference type="PANTHER" id="PTHR12778">
    <property type="entry name" value="SOLUTE CARRIER FAMILY 33 ACETYL-COA TRANSPORTER -RELATED"/>
    <property type="match status" value="1"/>
</dbReference>
<dbReference type="InterPro" id="IPR036259">
    <property type="entry name" value="MFS_trans_sf"/>
</dbReference>
<feature type="transmembrane region" description="Helical" evidence="6">
    <location>
        <begin position="491"/>
        <end position="510"/>
    </location>
</feature>
<gene>
    <name evidence="8" type="ordered locus">DP2927</name>
</gene>
<feature type="transmembrane region" description="Helical" evidence="6">
    <location>
        <begin position="454"/>
        <end position="471"/>
    </location>
</feature>
<keyword evidence="2" id="KW-0813">Transport</keyword>
<dbReference type="PANTHER" id="PTHR12778:SF10">
    <property type="entry name" value="MAJOR FACILITATOR SUPERFAMILY DOMAIN-CONTAINING PROTEIN 3"/>
    <property type="match status" value="1"/>
</dbReference>
<dbReference type="NCBIfam" id="TIGR00901">
    <property type="entry name" value="2A0125"/>
    <property type="match status" value="1"/>
</dbReference>
<dbReference type="EMBL" id="CR522870">
    <property type="protein sequence ID" value="CAG37656.1"/>
    <property type="molecule type" value="Genomic_DNA"/>
</dbReference>
<dbReference type="KEGG" id="dps:DP2927"/>
<evidence type="ECO:0000256" key="6">
    <source>
        <dbReference type="SAM" id="Phobius"/>
    </source>
</evidence>
<keyword evidence="3 6" id="KW-0812">Transmembrane</keyword>
<dbReference type="SUPFAM" id="SSF103473">
    <property type="entry name" value="MFS general substrate transporter"/>
    <property type="match status" value="1"/>
</dbReference>
<feature type="transmembrane region" description="Helical" evidence="6">
    <location>
        <begin position="280"/>
        <end position="302"/>
    </location>
</feature>